<accession>K1XQB5</accession>
<gene>
    <name evidence="1" type="ORF">MBM_06975</name>
</gene>
<dbReference type="KEGG" id="mbe:MBM_06975"/>
<name>K1XQB5_MARBU</name>
<dbReference type="InParanoid" id="K1XQB5"/>
<keyword evidence="2" id="KW-1185">Reference proteome</keyword>
<evidence type="ECO:0000313" key="1">
    <source>
        <dbReference type="EMBL" id="EKD14764.1"/>
    </source>
</evidence>
<evidence type="ECO:0000313" key="2">
    <source>
        <dbReference type="Proteomes" id="UP000006753"/>
    </source>
</evidence>
<dbReference type="HOGENOM" id="CLU_1175639_0_0_1"/>
<reference evidence="1 2" key="1">
    <citation type="journal article" date="2012" name="BMC Genomics">
        <title>Sequencing the genome of Marssonina brunnea reveals fungus-poplar co-evolution.</title>
        <authorList>
            <person name="Zhu S."/>
            <person name="Cao Y.-Z."/>
            <person name="Jiang C."/>
            <person name="Tan B.-Y."/>
            <person name="Wang Z."/>
            <person name="Feng S."/>
            <person name="Zhang L."/>
            <person name="Su X.-H."/>
            <person name="Brejova B."/>
            <person name="Vinar T."/>
            <person name="Xu M."/>
            <person name="Wang M.-X."/>
            <person name="Zhang S.-G."/>
            <person name="Huang M.-R."/>
            <person name="Wu R."/>
            <person name="Zhou Y."/>
        </authorList>
    </citation>
    <scope>NUCLEOTIDE SEQUENCE [LARGE SCALE GENOMIC DNA]</scope>
    <source>
        <strain evidence="1 2">MB_m1</strain>
    </source>
</reference>
<dbReference type="AlphaFoldDB" id="K1XQB5"/>
<dbReference type="Proteomes" id="UP000006753">
    <property type="component" value="Unassembled WGS sequence"/>
</dbReference>
<protein>
    <submittedName>
        <fullName evidence="1">Uncharacterized protein</fullName>
    </submittedName>
</protein>
<proteinExistence type="predicted"/>
<sequence>MHPQLLEQLSHLANMCNRSGIPRHSTPQVLDPTSLYCHEVKAWSIQDLQALSHSINARTPHGERVFTLDYAVFCVIGEYSVIGGLKAPEKLDFASLSNSRIAVHGFSRPPRLPQIDAPGSRVQTRLDKNLTCSLLITFITPGFTNSPDSLRLEYRFRRWSDLLSLFGTMLGIDMEPGQRSAFRRPENHIPSRIKGFILVHTVLKASRTCAAVFHFGPLALALDLMARGPPTSQAES</sequence>
<organism evidence="1 2">
    <name type="scientific">Marssonina brunnea f. sp. multigermtubi (strain MB_m1)</name>
    <name type="common">Marssonina leaf spot fungus</name>
    <dbReference type="NCBI Taxonomy" id="1072389"/>
    <lineage>
        <taxon>Eukaryota</taxon>
        <taxon>Fungi</taxon>
        <taxon>Dikarya</taxon>
        <taxon>Ascomycota</taxon>
        <taxon>Pezizomycotina</taxon>
        <taxon>Leotiomycetes</taxon>
        <taxon>Helotiales</taxon>
        <taxon>Drepanopezizaceae</taxon>
        <taxon>Drepanopeziza</taxon>
    </lineage>
</organism>
<dbReference type="EMBL" id="JH921444">
    <property type="protein sequence ID" value="EKD14764.1"/>
    <property type="molecule type" value="Genomic_DNA"/>
</dbReference>